<name>G5JVW4_9STRE</name>
<dbReference type="Proteomes" id="UP000003573">
    <property type="component" value="Unassembled WGS sequence"/>
</dbReference>
<evidence type="ECO:0000313" key="2">
    <source>
        <dbReference type="Proteomes" id="UP000003573"/>
    </source>
</evidence>
<gene>
    <name evidence="1" type="ORF">STRMA_1132</name>
</gene>
<organism evidence="1 2">
    <name type="scientific">Streptococcus macacae NCTC 11558</name>
    <dbReference type="NCBI Taxonomy" id="764298"/>
    <lineage>
        <taxon>Bacteria</taxon>
        <taxon>Bacillati</taxon>
        <taxon>Bacillota</taxon>
        <taxon>Bacilli</taxon>
        <taxon>Lactobacillales</taxon>
        <taxon>Streptococcaceae</taxon>
        <taxon>Streptococcus</taxon>
    </lineage>
</organism>
<evidence type="ECO:0000313" key="1">
    <source>
        <dbReference type="EMBL" id="EHJ52302.1"/>
    </source>
</evidence>
<dbReference type="EMBL" id="AEUW02000001">
    <property type="protein sequence ID" value="EHJ52302.1"/>
    <property type="molecule type" value="Genomic_DNA"/>
</dbReference>
<keyword evidence="2" id="KW-1185">Reference proteome</keyword>
<dbReference type="RefSeq" id="WP_003080166.1">
    <property type="nucleotide sequence ID" value="NZ_AEUW02000001.1"/>
</dbReference>
<accession>G5JVW4</accession>
<dbReference type="eggNOG" id="COG4698">
    <property type="taxonomic scope" value="Bacteria"/>
</dbReference>
<dbReference type="OrthoDB" id="2241695at2"/>
<evidence type="ECO:0008006" key="3">
    <source>
        <dbReference type="Google" id="ProtNLM"/>
    </source>
</evidence>
<dbReference type="Pfam" id="PF09911">
    <property type="entry name" value="DUF2140"/>
    <property type="match status" value="1"/>
</dbReference>
<dbReference type="STRING" id="764298.STRMA_1132"/>
<protein>
    <recommendedName>
        <fullName evidence="3">PF09911 family protein</fullName>
    </recommendedName>
</protein>
<dbReference type="AlphaFoldDB" id="G5JVW4"/>
<reference evidence="1 2" key="1">
    <citation type="journal article" date="2014" name="Int. J. Syst. Evol. Microbiol.">
        <title>Phylogenomics and the dynamic genome evolution of the genus Streptococcus.</title>
        <authorList>
            <consortium name="The Broad Institute Genome Sequencing Platform"/>
            <person name="Richards V.P."/>
            <person name="Palmer S.R."/>
            <person name="Pavinski Bitar P.D."/>
            <person name="Qin X."/>
            <person name="Weinstock G.M."/>
            <person name="Highlander S.K."/>
            <person name="Town C.D."/>
            <person name="Burne R.A."/>
            <person name="Stanhope M.J."/>
        </authorList>
    </citation>
    <scope>NUCLEOTIDE SEQUENCE [LARGE SCALE GENOMIC DNA]</scope>
    <source>
        <strain evidence="1 2">NCTC 11558</strain>
    </source>
</reference>
<proteinExistence type="predicted"/>
<comment type="caution">
    <text evidence="1">The sequence shown here is derived from an EMBL/GenBank/DDBJ whole genome shotgun (WGS) entry which is preliminary data.</text>
</comment>
<sequence>MKQKRIGNNKNWWKWAFLLLLAINVAFWSVIAVKIVSGSHPKIEKIQADKNPIKVGSITTNKEQLNQVLTSYLNDYQSKKMQYSVRLNDTDIEFQSTYKLLGYNIPLHIYFEPYNLANGAIQLKVTSFSVGSLSLPESEILSYLRSSYKLPNFVEILPQKSVVNINLQKIDNQYGIYLKSTALNLVNDEISFDILKKNR</sequence>
<dbReference type="InterPro" id="IPR018672">
    <property type="entry name" value="DUF2140"/>
</dbReference>